<name>A0A4Z2E836_9TELE</name>
<dbReference type="Proteomes" id="UP000314294">
    <property type="component" value="Unassembled WGS sequence"/>
</dbReference>
<evidence type="ECO:0000256" key="1">
    <source>
        <dbReference type="SAM" id="MobiDB-lite"/>
    </source>
</evidence>
<reference evidence="2 3" key="1">
    <citation type="submission" date="2019-03" db="EMBL/GenBank/DDBJ databases">
        <title>First draft genome of Liparis tanakae, snailfish: a comprehensive survey of snailfish specific genes.</title>
        <authorList>
            <person name="Kim W."/>
            <person name="Song I."/>
            <person name="Jeong J.-H."/>
            <person name="Kim D."/>
            <person name="Kim S."/>
            <person name="Ryu S."/>
            <person name="Song J.Y."/>
            <person name="Lee S.K."/>
        </authorList>
    </citation>
    <scope>NUCLEOTIDE SEQUENCE [LARGE SCALE GENOMIC DNA]</scope>
    <source>
        <tissue evidence="2">Muscle</tissue>
    </source>
</reference>
<sequence>MLTKDTKPDEKGGAKEAMQVIPLRPDTPEMFKAALKAPPPSPTPDLGDAVSRAADGALVVRTTAAPRGEQLLSVETQE</sequence>
<organism evidence="2 3">
    <name type="scientific">Liparis tanakae</name>
    <name type="common">Tanaka's snailfish</name>
    <dbReference type="NCBI Taxonomy" id="230148"/>
    <lineage>
        <taxon>Eukaryota</taxon>
        <taxon>Metazoa</taxon>
        <taxon>Chordata</taxon>
        <taxon>Craniata</taxon>
        <taxon>Vertebrata</taxon>
        <taxon>Euteleostomi</taxon>
        <taxon>Actinopterygii</taxon>
        <taxon>Neopterygii</taxon>
        <taxon>Teleostei</taxon>
        <taxon>Neoteleostei</taxon>
        <taxon>Acanthomorphata</taxon>
        <taxon>Eupercaria</taxon>
        <taxon>Perciformes</taxon>
        <taxon>Cottioidei</taxon>
        <taxon>Cottales</taxon>
        <taxon>Liparidae</taxon>
        <taxon>Liparis</taxon>
    </lineage>
</organism>
<protein>
    <submittedName>
        <fullName evidence="2">Uncharacterized protein</fullName>
    </submittedName>
</protein>
<gene>
    <name evidence="2" type="ORF">EYF80_064952</name>
</gene>
<feature type="region of interest" description="Disordered" evidence="1">
    <location>
        <begin position="1"/>
        <end position="25"/>
    </location>
</feature>
<dbReference type="AlphaFoldDB" id="A0A4Z2E836"/>
<dbReference type="EMBL" id="SRLO01013928">
    <property type="protein sequence ID" value="TNN24921.1"/>
    <property type="molecule type" value="Genomic_DNA"/>
</dbReference>
<proteinExistence type="predicted"/>
<comment type="caution">
    <text evidence="2">The sequence shown here is derived from an EMBL/GenBank/DDBJ whole genome shotgun (WGS) entry which is preliminary data.</text>
</comment>
<accession>A0A4Z2E836</accession>
<evidence type="ECO:0000313" key="2">
    <source>
        <dbReference type="EMBL" id="TNN24921.1"/>
    </source>
</evidence>
<feature type="compositionally biased region" description="Basic and acidic residues" evidence="1">
    <location>
        <begin position="1"/>
        <end position="14"/>
    </location>
</feature>
<evidence type="ECO:0000313" key="3">
    <source>
        <dbReference type="Proteomes" id="UP000314294"/>
    </source>
</evidence>
<keyword evidence="3" id="KW-1185">Reference proteome</keyword>